<dbReference type="Proteomes" id="UP000265520">
    <property type="component" value="Unassembled WGS sequence"/>
</dbReference>
<dbReference type="EMBL" id="LXQA011145497">
    <property type="protein sequence ID" value="MCI86609.1"/>
    <property type="molecule type" value="Genomic_DNA"/>
</dbReference>
<organism evidence="1 2">
    <name type="scientific">Trifolium medium</name>
    <dbReference type="NCBI Taxonomy" id="97028"/>
    <lineage>
        <taxon>Eukaryota</taxon>
        <taxon>Viridiplantae</taxon>
        <taxon>Streptophyta</taxon>
        <taxon>Embryophyta</taxon>
        <taxon>Tracheophyta</taxon>
        <taxon>Spermatophyta</taxon>
        <taxon>Magnoliopsida</taxon>
        <taxon>eudicotyledons</taxon>
        <taxon>Gunneridae</taxon>
        <taxon>Pentapetalae</taxon>
        <taxon>rosids</taxon>
        <taxon>fabids</taxon>
        <taxon>Fabales</taxon>
        <taxon>Fabaceae</taxon>
        <taxon>Papilionoideae</taxon>
        <taxon>50 kb inversion clade</taxon>
        <taxon>NPAAA clade</taxon>
        <taxon>Hologalegina</taxon>
        <taxon>IRL clade</taxon>
        <taxon>Trifolieae</taxon>
        <taxon>Trifolium</taxon>
    </lineage>
</organism>
<dbReference type="AlphaFoldDB" id="A0A392VH11"/>
<evidence type="ECO:0000313" key="1">
    <source>
        <dbReference type="EMBL" id="MCI86609.1"/>
    </source>
</evidence>
<reference evidence="1 2" key="1">
    <citation type="journal article" date="2018" name="Front. Plant Sci.">
        <title>Red Clover (Trifolium pratense) and Zigzag Clover (T. medium) - A Picture of Genomic Similarities and Differences.</title>
        <authorList>
            <person name="Dluhosova J."/>
            <person name="Istvanek J."/>
            <person name="Nedelnik J."/>
            <person name="Repkova J."/>
        </authorList>
    </citation>
    <scope>NUCLEOTIDE SEQUENCE [LARGE SCALE GENOMIC DNA]</scope>
    <source>
        <strain evidence="2">cv. 10/8</strain>
        <tissue evidence="1">Leaf</tissue>
    </source>
</reference>
<evidence type="ECO:0000313" key="2">
    <source>
        <dbReference type="Proteomes" id="UP000265520"/>
    </source>
</evidence>
<proteinExistence type="predicted"/>
<sequence length="28" mass="3596">MDELGQAYYEKRMRWYEIQKYPRVQLSN</sequence>
<name>A0A392VH11_9FABA</name>
<comment type="caution">
    <text evidence="1">The sequence shown here is derived from an EMBL/GenBank/DDBJ whole genome shotgun (WGS) entry which is preliminary data.</text>
</comment>
<keyword evidence="2" id="KW-1185">Reference proteome</keyword>
<feature type="non-terminal residue" evidence="1">
    <location>
        <position position="28"/>
    </location>
</feature>
<accession>A0A392VH11</accession>
<protein>
    <submittedName>
        <fullName evidence="1">Uncharacterized protein</fullName>
    </submittedName>
</protein>